<feature type="region of interest" description="Disordered" evidence="5">
    <location>
        <begin position="190"/>
        <end position="215"/>
    </location>
</feature>
<name>A0A7W7BPY5_9MICO</name>
<organism evidence="7 8">
    <name type="scientific">Microbacterium marinum</name>
    <dbReference type="NCBI Taxonomy" id="421115"/>
    <lineage>
        <taxon>Bacteria</taxon>
        <taxon>Bacillati</taxon>
        <taxon>Actinomycetota</taxon>
        <taxon>Actinomycetes</taxon>
        <taxon>Micrococcales</taxon>
        <taxon>Microbacteriaceae</taxon>
        <taxon>Microbacterium</taxon>
    </lineage>
</organism>
<dbReference type="GO" id="GO:0000976">
    <property type="term" value="F:transcription cis-regulatory region binding"/>
    <property type="evidence" value="ECO:0007669"/>
    <property type="project" value="TreeGrafter"/>
</dbReference>
<sequence length="215" mass="23573">MRRMPADQRREELIAAAIRVIARRGVPGATTRAIVAEADMPLGAFSYIFGTQEQLMTAVVESVIEQERFAAEVRAIDVSSMEAALRSGLDGYIDLLRTHPDHELALFELGLWARRRDADGQMRDQWTSYFAAAEQLLRYAAEVTGSVWTSPVPALARVLVAFADGITLAWLADQDTDAARATAAFAASSLARHAEPSTRRPLPGDSTHPEDRHAD</sequence>
<dbReference type="InterPro" id="IPR009057">
    <property type="entry name" value="Homeodomain-like_sf"/>
</dbReference>
<evidence type="ECO:0000259" key="6">
    <source>
        <dbReference type="PROSITE" id="PS50977"/>
    </source>
</evidence>
<dbReference type="Pfam" id="PF00440">
    <property type="entry name" value="TetR_N"/>
    <property type="match status" value="1"/>
</dbReference>
<evidence type="ECO:0000256" key="2">
    <source>
        <dbReference type="ARBA" id="ARBA00023125"/>
    </source>
</evidence>
<dbReference type="InterPro" id="IPR050109">
    <property type="entry name" value="HTH-type_TetR-like_transc_reg"/>
</dbReference>
<comment type="caution">
    <text evidence="7">The sequence shown here is derived from an EMBL/GenBank/DDBJ whole genome shotgun (WGS) entry which is preliminary data.</text>
</comment>
<reference evidence="7 8" key="1">
    <citation type="submission" date="2020-08" db="EMBL/GenBank/DDBJ databases">
        <title>Sequencing the genomes of 1000 actinobacteria strains.</title>
        <authorList>
            <person name="Klenk H.-P."/>
        </authorList>
    </citation>
    <scope>NUCLEOTIDE SEQUENCE [LARGE SCALE GENOMIC DNA]</scope>
    <source>
        <strain evidence="7 8">DSM 24947</strain>
    </source>
</reference>
<feature type="domain" description="HTH tetR-type" evidence="6">
    <location>
        <begin position="7"/>
        <end position="67"/>
    </location>
</feature>
<evidence type="ECO:0000256" key="3">
    <source>
        <dbReference type="ARBA" id="ARBA00023163"/>
    </source>
</evidence>
<dbReference type="EMBL" id="JACHMD010000001">
    <property type="protein sequence ID" value="MBB4666657.1"/>
    <property type="molecule type" value="Genomic_DNA"/>
</dbReference>
<keyword evidence="3" id="KW-0804">Transcription</keyword>
<keyword evidence="2 4" id="KW-0238">DNA-binding</keyword>
<evidence type="ECO:0000313" key="7">
    <source>
        <dbReference type="EMBL" id="MBB4666657.1"/>
    </source>
</evidence>
<dbReference type="SUPFAM" id="SSF46689">
    <property type="entry name" value="Homeodomain-like"/>
    <property type="match status" value="1"/>
</dbReference>
<dbReference type="Gene3D" id="1.10.357.10">
    <property type="entry name" value="Tetracycline Repressor, domain 2"/>
    <property type="match status" value="1"/>
</dbReference>
<evidence type="ECO:0000256" key="5">
    <source>
        <dbReference type="SAM" id="MobiDB-lite"/>
    </source>
</evidence>
<dbReference type="RefSeq" id="WP_246367051.1">
    <property type="nucleotide sequence ID" value="NZ_JACHMD010000001.1"/>
</dbReference>
<dbReference type="PROSITE" id="PS50977">
    <property type="entry name" value="HTH_TETR_2"/>
    <property type="match status" value="1"/>
</dbReference>
<dbReference type="InterPro" id="IPR036271">
    <property type="entry name" value="Tet_transcr_reg_TetR-rel_C_sf"/>
</dbReference>
<proteinExistence type="predicted"/>
<dbReference type="AlphaFoldDB" id="A0A7W7BPY5"/>
<dbReference type="PANTHER" id="PTHR30055">
    <property type="entry name" value="HTH-TYPE TRANSCRIPTIONAL REGULATOR RUTR"/>
    <property type="match status" value="1"/>
</dbReference>
<evidence type="ECO:0000256" key="1">
    <source>
        <dbReference type="ARBA" id="ARBA00023015"/>
    </source>
</evidence>
<evidence type="ECO:0000256" key="4">
    <source>
        <dbReference type="PROSITE-ProRule" id="PRU00335"/>
    </source>
</evidence>
<dbReference type="InterPro" id="IPR001647">
    <property type="entry name" value="HTH_TetR"/>
</dbReference>
<dbReference type="GO" id="GO:0003700">
    <property type="term" value="F:DNA-binding transcription factor activity"/>
    <property type="evidence" value="ECO:0007669"/>
    <property type="project" value="TreeGrafter"/>
</dbReference>
<keyword evidence="8" id="KW-1185">Reference proteome</keyword>
<dbReference type="Proteomes" id="UP000573729">
    <property type="component" value="Unassembled WGS sequence"/>
</dbReference>
<dbReference type="PANTHER" id="PTHR30055:SF234">
    <property type="entry name" value="HTH-TYPE TRANSCRIPTIONAL REGULATOR BETI"/>
    <property type="match status" value="1"/>
</dbReference>
<dbReference type="SUPFAM" id="SSF48498">
    <property type="entry name" value="Tetracyclin repressor-like, C-terminal domain"/>
    <property type="match status" value="1"/>
</dbReference>
<accession>A0A7W7BPY5</accession>
<evidence type="ECO:0000313" key="8">
    <source>
        <dbReference type="Proteomes" id="UP000573729"/>
    </source>
</evidence>
<keyword evidence="1" id="KW-0805">Transcription regulation</keyword>
<feature type="DNA-binding region" description="H-T-H motif" evidence="4">
    <location>
        <begin position="30"/>
        <end position="49"/>
    </location>
</feature>
<protein>
    <submittedName>
        <fullName evidence="7">AcrR family transcriptional regulator</fullName>
    </submittedName>
</protein>
<gene>
    <name evidence="7" type="ORF">BKA24_001366</name>
</gene>